<keyword evidence="5" id="KW-0539">Nucleus</keyword>
<dbReference type="GO" id="GO:0005681">
    <property type="term" value="C:spliceosomal complex"/>
    <property type="evidence" value="ECO:0007669"/>
    <property type="project" value="UniProtKB-KW"/>
</dbReference>
<keyword evidence="8" id="KW-1185">Reference proteome</keyword>
<evidence type="ECO:0000256" key="5">
    <source>
        <dbReference type="PIRNR" id="PIRNR006609"/>
    </source>
</evidence>
<keyword evidence="5" id="KW-0694">RNA-binding</keyword>
<dbReference type="InterPro" id="IPR016487">
    <property type="entry name" value="Lsm6/sSmF"/>
</dbReference>
<reference evidence="7" key="1">
    <citation type="submission" date="2023-04" db="EMBL/GenBank/DDBJ databases">
        <title>Ambrosiozyma monospora NBRC 1965.</title>
        <authorList>
            <person name="Ichikawa N."/>
            <person name="Sato H."/>
            <person name="Tonouchi N."/>
        </authorList>
    </citation>
    <scope>NUCLEOTIDE SEQUENCE</scope>
    <source>
        <strain evidence="7">NBRC 1965</strain>
    </source>
</reference>
<dbReference type="InterPro" id="IPR001163">
    <property type="entry name" value="Sm_dom_euk/arc"/>
</dbReference>
<evidence type="ECO:0000313" key="8">
    <source>
        <dbReference type="Proteomes" id="UP001165063"/>
    </source>
</evidence>
<name>A0A9W6YXQ4_AMBMO</name>
<dbReference type="SMART" id="SM00651">
    <property type="entry name" value="Sm"/>
    <property type="match status" value="1"/>
</dbReference>
<dbReference type="GO" id="GO:0003723">
    <property type="term" value="F:RNA binding"/>
    <property type="evidence" value="ECO:0007669"/>
    <property type="project" value="UniProtKB-UniRule"/>
</dbReference>
<protein>
    <submittedName>
        <fullName evidence="7">Unnamed protein product</fullName>
    </submittedName>
</protein>
<dbReference type="PANTHER" id="PTHR11021">
    <property type="entry name" value="SMALL NUCLEAR RIBONUCLEOPROTEIN F SNRNP-F"/>
    <property type="match status" value="1"/>
</dbReference>
<comment type="subcellular location">
    <subcellularLocation>
        <location evidence="5">Nucleus</location>
    </subcellularLocation>
</comment>
<organism evidence="7 8">
    <name type="scientific">Ambrosiozyma monospora</name>
    <name type="common">Yeast</name>
    <name type="synonym">Endomycopsis monosporus</name>
    <dbReference type="NCBI Taxonomy" id="43982"/>
    <lineage>
        <taxon>Eukaryota</taxon>
        <taxon>Fungi</taxon>
        <taxon>Dikarya</taxon>
        <taxon>Ascomycota</taxon>
        <taxon>Saccharomycotina</taxon>
        <taxon>Pichiomycetes</taxon>
        <taxon>Pichiales</taxon>
        <taxon>Pichiaceae</taxon>
        <taxon>Ambrosiozyma</taxon>
    </lineage>
</organism>
<dbReference type="PROSITE" id="PS52002">
    <property type="entry name" value="SM"/>
    <property type="match status" value="1"/>
</dbReference>
<sequence>MPSEEQQAAITSSTSTFLSNILHSPVTVKLTHATEYRGVLSSIDGYMNVVLENASEIVDNNEVSTYSEVFLRGNNVLYISQD</sequence>
<keyword evidence="3 5" id="KW-0508">mRNA splicing</keyword>
<keyword evidence="4 5" id="KW-0687">Ribonucleoprotein</keyword>
<dbReference type="InterPro" id="IPR047575">
    <property type="entry name" value="Sm"/>
</dbReference>
<dbReference type="GO" id="GO:0120114">
    <property type="term" value="C:Sm-like protein family complex"/>
    <property type="evidence" value="ECO:0007669"/>
    <property type="project" value="UniProtKB-ARBA"/>
</dbReference>
<dbReference type="OrthoDB" id="268799at2759"/>
<dbReference type="GO" id="GO:0000398">
    <property type="term" value="P:mRNA splicing, via spliceosome"/>
    <property type="evidence" value="ECO:0007669"/>
    <property type="project" value="InterPro"/>
</dbReference>
<proteinExistence type="inferred from homology"/>
<feature type="domain" description="Sm" evidence="6">
    <location>
        <begin position="13"/>
        <end position="82"/>
    </location>
</feature>
<comment type="caution">
    <text evidence="7">The sequence shown here is derived from an EMBL/GenBank/DDBJ whole genome shotgun (WGS) entry which is preliminary data.</text>
</comment>
<evidence type="ECO:0000256" key="3">
    <source>
        <dbReference type="ARBA" id="ARBA00023187"/>
    </source>
</evidence>
<evidence type="ECO:0000256" key="4">
    <source>
        <dbReference type="ARBA" id="ARBA00023274"/>
    </source>
</evidence>
<gene>
    <name evidence="7" type="ORF">Amon01_000624500</name>
</gene>
<dbReference type="EMBL" id="BSXU01003870">
    <property type="protein sequence ID" value="GMG40504.1"/>
    <property type="molecule type" value="Genomic_DNA"/>
</dbReference>
<comment type="similarity">
    <text evidence="1 5">Belongs to the snRNP Sm proteins family. SmF/LSm6 subfamily.</text>
</comment>
<dbReference type="CDD" id="cd01726">
    <property type="entry name" value="LSm6"/>
    <property type="match status" value="1"/>
</dbReference>
<dbReference type="AlphaFoldDB" id="A0A9W6YXQ4"/>
<evidence type="ECO:0000259" key="6">
    <source>
        <dbReference type="PROSITE" id="PS52002"/>
    </source>
</evidence>
<dbReference type="SUPFAM" id="SSF50182">
    <property type="entry name" value="Sm-like ribonucleoproteins"/>
    <property type="match status" value="1"/>
</dbReference>
<evidence type="ECO:0000256" key="2">
    <source>
        <dbReference type="ARBA" id="ARBA00022728"/>
    </source>
</evidence>
<dbReference type="Gene3D" id="2.30.30.100">
    <property type="match status" value="1"/>
</dbReference>
<keyword evidence="2 5" id="KW-0747">Spliceosome</keyword>
<accession>A0A9W6YXQ4</accession>
<dbReference type="PIRSF" id="PIRSF006609">
    <property type="entry name" value="snRNP_SmF"/>
    <property type="match status" value="1"/>
</dbReference>
<dbReference type="InterPro" id="IPR010920">
    <property type="entry name" value="LSM_dom_sf"/>
</dbReference>
<evidence type="ECO:0000256" key="1">
    <source>
        <dbReference type="ARBA" id="ARBA00007927"/>
    </source>
</evidence>
<evidence type="ECO:0000313" key="7">
    <source>
        <dbReference type="EMBL" id="GMG40504.1"/>
    </source>
</evidence>
<dbReference type="PANTHER" id="PTHR11021:SF0">
    <property type="entry name" value="SMALL NUCLEAR RIBONUCLEOPROTEIN F"/>
    <property type="match status" value="1"/>
</dbReference>
<dbReference type="Proteomes" id="UP001165063">
    <property type="component" value="Unassembled WGS sequence"/>
</dbReference>
<keyword evidence="5" id="KW-0507">mRNA processing</keyword>
<dbReference type="Pfam" id="PF01423">
    <property type="entry name" value="LSM"/>
    <property type="match status" value="1"/>
</dbReference>